<dbReference type="InterPro" id="IPR002201">
    <property type="entry name" value="Glyco_trans_9"/>
</dbReference>
<evidence type="ECO:0000313" key="3">
    <source>
        <dbReference type="EMBL" id="HAT1604806.1"/>
    </source>
</evidence>
<organism evidence="5 7">
    <name type="scientific">Raoultella planticola</name>
    <name type="common">Klebsiella planticola</name>
    <dbReference type="NCBI Taxonomy" id="575"/>
    <lineage>
        <taxon>Bacteria</taxon>
        <taxon>Pseudomonadati</taxon>
        <taxon>Pseudomonadota</taxon>
        <taxon>Gammaproteobacteria</taxon>
        <taxon>Enterobacterales</taxon>
        <taxon>Enterobacteriaceae</taxon>
        <taxon>Klebsiella/Raoultella group</taxon>
        <taxon>Raoultella</taxon>
    </lineage>
</organism>
<dbReference type="EMBL" id="DACSEA010000003">
    <property type="protein sequence ID" value="HAT1604806.1"/>
    <property type="molecule type" value="Genomic_DNA"/>
</dbReference>
<dbReference type="SUPFAM" id="SSF53756">
    <property type="entry name" value="UDP-Glycosyltransferase/glycogen phosphorylase"/>
    <property type="match status" value="1"/>
</dbReference>
<dbReference type="GO" id="GO:0005829">
    <property type="term" value="C:cytosol"/>
    <property type="evidence" value="ECO:0007669"/>
    <property type="project" value="TreeGrafter"/>
</dbReference>
<protein>
    <submittedName>
        <fullName evidence="3">Glycosyltransferase family 9 protein</fullName>
    </submittedName>
    <submittedName>
        <fullName evidence="4">Heptosyl transferase</fullName>
    </submittedName>
    <submittedName>
        <fullName evidence="5">Lipopolysaccharide heptosyltransferase I</fullName>
    </submittedName>
</protein>
<dbReference type="Gene3D" id="3.40.50.2000">
    <property type="entry name" value="Glycogen Phosphorylase B"/>
    <property type="match status" value="2"/>
</dbReference>
<name>A0A485BAN6_RAOPL</name>
<dbReference type="Proteomes" id="UP000078124">
    <property type="component" value="Unassembled WGS sequence"/>
</dbReference>
<proteinExistence type="predicted"/>
<dbReference type="Pfam" id="PF01075">
    <property type="entry name" value="Glyco_transf_9"/>
    <property type="match status" value="1"/>
</dbReference>
<dbReference type="EMBL" id="CAADJE010000024">
    <property type="protein sequence ID" value="VFS70120.1"/>
    <property type="molecule type" value="Genomic_DNA"/>
</dbReference>
<reference evidence="5 7" key="2">
    <citation type="submission" date="2019-03" db="EMBL/GenBank/DDBJ databases">
        <authorList>
            <consortium name="Pathogen Informatics"/>
        </authorList>
    </citation>
    <scope>NUCLEOTIDE SEQUENCE [LARGE SCALE GENOMIC DNA]</scope>
    <source>
        <strain evidence="4 6">2880STDY5682802</strain>
        <strain evidence="5 7">NCTC12998</strain>
    </source>
</reference>
<dbReference type="Proteomes" id="UP000864422">
    <property type="component" value="Unassembled WGS sequence"/>
</dbReference>
<sequence length="360" mass="41502">MRILKQLTRKKNAFFRDIKFNLINFRYRNKAERQPFNPAQVKRILLLRLDDKVGDMVVTTGCARLLAERGYKVSVLTGPVCMQILAGSIFLENIYLYKPRMSLAALRALNFDVVIDFDDVKTYERFKFLSDLRAPCVIGFNKEKYKLYDQSIAFYDSKSHISARYKQVVKLFGVRDEHYHYHVPGDIRERERVEKLLATESDRQLCVAINPFTASTDKDFCRHQVATLIERLRQLPYKVSVVMVGRSEKIRQLGLDMALYLADSNINSAVEVIRCCDLVITADTSIVHIARVFDKPMVAVYNKRKLKDTGLPGYTIWAPGYAKARQIVCEEENVADVSIDAIWPMIKEQADSLVATRLRQ</sequence>
<dbReference type="GO" id="GO:0009244">
    <property type="term" value="P:lipopolysaccharide core region biosynthetic process"/>
    <property type="evidence" value="ECO:0007669"/>
    <property type="project" value="TreeGrafter"/>
</dbReference>
<reference evidence="3" key="1">
    <citation type="journal article" date="2018" name="Genome Biol.">
        <title>SKESA: strategic k-mer extension for scrupulous assemblies.</title>
        <authorList>
            <person name="Souvorov A."/>
            <person name="Agarwala R."/>
            <person name="Lipman D.J."/>
        </authorList>
    </citation>
    <scope>NUCLEOTIDE SEQUENCE</scope>
    <source>
        <strain evidence="3">MISC063</strain>
    </source>
</reference>
<dbReference type="GeneID" id="57427856"/>
<gene>
    <name evidence="3" type="ORF">I8Y23_001094</name>
    <name evidence="5" type="ORF">NCTC12998_03746</name>
    <name evidence="4" type="ORF">SAMEA2273876_02297</name>
</gene>
<evidence type="ECO:0000256" key="2">
    <source>
        <dbReference type="ARBA" id="ARBA00022679"/>
    </source>
</evidence>
<accession>A0A485BAN6</accession>
<reference evidence="3" key="3">
    <citation type="submission" date="2020-11" db="EMBL/GenBank/DDBJ databases">
        <authorList>
            <consortium name="NCBI Pathogen Detection Project"/>
        </authorList>
    </citation>
    <scope>NUCLEOTIDE SEQUENCE</scope>
    <source>
        <strain evidence="3">MISC063</strain>
    </source>
</reference>
<dbReference type="GO" id="GO:0008713">
    <property type="term" value="F:ADP-heptose-lipopolysaccharide heptosyltransferase activity"/>
    <property type="evidence" value="ECO:0007669"/>
    <property type="project" value="TreeGrafter"/>
</dbReference>
<dbReference type="Proteomes" id="UP000345637">
    <property type="component" value="Unassembled WGS sequence"/>
</dbReference>
<evidence type="ECO:0000256" key="1">
    <source>
        <dbReference type="ARBA" id="ARBA00022676"/>
    </source>
</evidence>
<dbReference type="InterPro" id="IPR051199">
    <property type="entry name" value="LPS_LOS_Heptosyltrfase"/>
</dbReference>
<evidence type="ECO:0000313" key="6">
    <source>
        <dbReference type="Proteomes" id="UP000078124"/>
    </source>
</evidence>
<dbReference type="EMBL" id="FLAC01000007">
    <property type="protein sequence ID" value="SBM01358.1"/>
    <property type="molecule type" value="Genomic_DNA"/>
</dbReference>
<keyword evidence="2 5" id="KW-0808">Transferase</keyword>
<evidence type="ECO:0000313" key="5">
    <source>
        <dbReference type="EMBL" id="VFS70120.1"/>
    </source>
</evidence>
<evidence type="ECO:0000313" key="4">
    <source>
        <dbReference type="EMBL" id="SBM01358.1"/>
    </source>
</evidence>
<dbReference type="AlphaFoldDB" id="A0A485BAN6"/>
<keyword evidence="1" id="KW-0328">Glycosyltransferase</keyword>
<dbReference type="PANTHER" id="PTHR30160">
    <property type="entry name" value="TETRAACYLDISACCHARIDE 4'-KINASE-RELATED"/>
    <property type="match status" value="1"/>
</dbReference>
<evidence type="ECO:0000313" key="7">
    <source>
        <dbReference type="Proteomes" id="UP000345637"/>
    </source>
</evidence>
<dbReference type="RefSeq" id="WP_032690272.1">
    <property type="nucleotide sequence ID" value="NZ_ABZSJN020000330.1"/>
</dbReference>